<feature type="chain" id="PRO_5047469264" evidence="1">
    <location>
        <begin position="28"/>
        <end position="917"/>
    </location>
</feature>
<sequence>MKQLFQFLALAATVFWLTLALSSRPTAAMTGLATLNGSQPAMMTQRMTQQTLGDDPHGLLRQGRQYYSQGQFQAALRAWEAAEQGFVRQGDAIARAMVLSNQALALQQLDRLDEAFNAISRSRDLLESEDLSGSDVDERRSRVLAQVLNTEAGLLLDRGQPEAALEIWEQAQRRYQQLGEDGHVLQTRINQAQALRSLGYYRRAQGTLEAVKAQLAERPPSRLNVVSLYQLGNALRSLGQLDEAETALRESLAIAESLESQPDMIAAWLGLANTVRLRHTPAARQAALDYYQQAAAGAESPLEWMQAQTDRLSLLLENQQIRAARELLPEIQAYLETHRESLSGGRSGLFAQLKLVRNAIALAEPTDGEIVNHHTLAHTLAEIHQRAMALGDRRVQSYTLGDLGHLYELAQQWDEAERVTKQALDLARQLPNADDVAYRWEWQLGRILKARGNSQKAIAFYEEAVKSLQAMRQDLALVNTAVQFSFQDGVEPVYRQLMALLLSTDTDQSDIDLNGDYNTKSSRLSSYRQANLEKVRDLIESLQVAELDDFFKQACLDVTPVALDEIDSKTALIYTILLDADSPEQQRLDVIVRLPNQGLKHYSTTVTRTELTTTVNQIHRALVDDPIQRRRFRTTTLLPLSQKLYSWLLEPIQTDLADSNINTLAFVLDGPLRNLPMSILHDGDGYIVEKYSLALSPGLQLIDPKPLERGAMTALIAGLSEEVTQDFPPLPEVVIEVEAIRDRIPNSQVLLNQDYTKANVQEKLQRDHYSIIHLATHGQFSSSSEQTFILTWPSEVDHNYRINVNELQDLLQIQDVSGGAIELLVLSACQTAAGDDRAALGLAGVAFRAGARSTIATLWPVSDEATRAMMTQFYQELSDPSLTRSEALRRAQNTLIDSERFAHPFFWAPYTLVGNWL</sequence>
<evidence type="ECO:0000256" key="1">
    <source>
        <dbReference type="SAM" id="SignalP"/>
    </source>
</evidence>
<feature type="signal peptide" evidence="1">
    <location>
        <begin position="1"/>
        <end position="27"/>
    </location>
</feature>
<keyword evidence="4" id="KW-1185">Reference proteome</keyword>
<evidence type="ECO:0000313" key="4">
    <source>
        <dbReference type="Proteomes" id="UP001056708"/>
    </source>
</evidence>
<evidence type="ECO:0000259" key="2">
    <source>
        <dbReference type="Pfam" id="PF12770"/>
    </source>
</evidence>
<name>A0ABY5ALN1_9CYAN</name>
<reference evidence="3" key="1">
    <citation type="submission" date="2022-06" db="EMBL/GenBank/DDBJ databases">
        <title>Genome sequence of Phormidium yuhuli AB48 isolated from an industrial photobioreactor environment.</title>
        <authorList>
            <person name="Qiu Y."/>
            <person name="Noonan A.J.C."/>
            <person name="Dofher K."/>
            <person name="Koch M."/>
            <person name="Kieft B."/>
            <person name="Lin X."/>
            <person name="Ziels R.M."/>
            <person name="Hallam S.J."/>
        </authorList>
    </citation>
    <scope>NUCLEOTIDE SEQUENCE</scope>
    <source>
        <strain evidence="3">AB48</strain>
    </source>
</reference>
<dbReference type="EMBL" id="CP098611">
    <property type="protein sequence ID" value="USR89828.1"/>
    <property type="molecule type" value="Genomic_DNA"/>
</dbReference>
<accession>A0ABY5ALN1</accession>
<keyword evidence="1" id="KW-0732">Signal</keyword>
<dbReference type="RefSeq" id="WP_252661062.1">
    <property type="nucleotide sequence ID" value="NZ_CP098611.1"/>
</dbReference>
<dbReference type="Gene3D" id="1.25.40.10">
    <property type="entry name" value="Tetratricopeptide repeat domain"/>
    <property type="match status" value="3"/>
</dbReference>
<dbReference type="PANTHER" id="PTHR10098">
    <property type="entry name" value="RAPSYN-RELATED"/>
    <property type="match status" value="1"/>
</dbReference>
<dbReference type="InterPro" id="IPR019734">
    <property type="entry name" value="TPR_rpt"/>
</dbReference>
<dbReference type="PANTHER" id="PTHR10098:SF112">
    <property type="entry name" value="SLR0380 PROTEIN"/>
    <property type="match status" value="1"/>
</dbReference>
<dbReference type="Pfam" id="PF13374">
    <property type="entry name" value="TPR_10"/>
    <property type="match status" value="1"/>
</dbReference>
<dbReference type="InterPro" id="IPR011990">
    <property type="entry name" value="TPR-like_helical_dom_sf"/>
</dbReference>
<proteinExistence type="predicted"/>
<dbReference type="Pfam" id="PF13424">
    <property type="entry name" value="TPR_12"/>
    <property type="match status" value="1"/>
</dbReference>
<evidence type="ECO:0000313" key="3">
    <source>
        <dbReference type="EMBL" id="USR89828.1"/>
    </source>
</evidence>
<dbReference type="SUPFAM" id="SSF48452">
    <property type="entry name" value="TPR-like"/>
    <property type="match status" value="3"/>
</dbReference>
<feature type="domain" description="CHAT" evidence="2">
    <location>
        <begin position="639"/>
        <end position="915"/>
    </location>
</feature>
<protein>
    <submittedName>
        <fullName evidence="3">CHAT domain-containing protein</fullName>
    </submittedName>
</protein>
<gene>
    <name evidence="3" type="ORF">NEA10_13275</name>
</gene>
<dbReference type="Pfam" id="PF12770">
    <property type="entry name" value="CHAT"/>
    <property type="match status" value="1"/>
</dbReference>
<dbReference type="InterPro" id="IPR024983">
    <property type="entry name" value="CHAT_dom"/>
</dbReference>
<dbReference type="Proteomes" id="UP001056708">
    <property type="component" value="Chromosome"/>
</dbReference>
<organism evidence="3 4">
    <name type="scientific">Phormidium yuhuli AB48</name>
    <dbReference type="NCBI Taxonomy" id="2940671"/>
    <lineage>
        <taxon>Bacteria</taxon>
        <taxon>Bacillati</taxon>
        <taxon>Cyanobacteriota</taxon>
        <taxon>Cyanophyceae</taxon>
        <taxon>Oscillatoriophycideae</taxon>
        <taxon>Oscillatoriales</taxon>
        <taxon>Oscillatoriaceae</taxon>
        <taxon>Phormidium</taxon>
        <taxon>Phormidium yuhuli</taxon>
    </lineage>
</organism>
<dbReference type="SMART" id="SM00028">
    <property type="entry name" value="TPR"/>
    <property type="match status" value="6"/>
</dbReference>